<keyword evidence="3" id="KW-1185">Reference proteome</keyword>
<dbReference type="PANTHER" id="PTHR48101:SF4">
    <property type="entry name" value="METHYLMALONYL-COA MUTASE, MITOCHONDRIAL"/>
    <property type="match status" value="1"/>
</dbReference>
<dbReference type="AlphaFoldDB" id="A0A238WIW7"/>
<dbReference type="PANTHER" id="PTHR48101">
    <property type="entry name" value="METHYLMALONYL-COA MUTASE, MITOCHONDRIAL-RELATED"/>
    <property type="match status" value="1"/>
</dbReference>
<dbReference type="GO" id="GO:0004494">
    <property type="term" value="F:methylmalonyl-CoA mutase activity"/>
    <property type="evidence" value="ECO:0007669"/>
    <property type="project" value="TreeGrafter"/>
</dbReference>
<reference evidence="2 3" key="1">
    <citation type="submission" date="2017-06" db="EMBL/GenBank/DDBJ databases">
        <authorList>
            <person name="Kim H.J."/>
            <person name="Triplett B.A."/>
        </authorList>
    </citation>
    <scope>NUCLEOTIDE SEQUENCE [LARGE SCALE GENOMIC DNA]</scope>
    <source>
        <strain evidence="2 3">DSM 29150</strain>
    </source>
</reference>
<evidence type="ECO:0000313" key="2">
    <source>
        <dbReference type="EMBL" id="SNR46512.1"/>
    </source>
</evidence>
<gene>
    <name evidence="2" type="ORF">SAMN06265371_103272</name>
</gene>
<feature type="domain" description="Methylmalonyl-CoA mutase alpha/beta chain catalytic" evidence="1">
    <location>
        <begin position="20"/>
        <end position="152"/>
    </location>
</feature>
<protein>
    <submittedName>
        <fullName evidence="2">Methylmalonyl-CoA mutase</fullName>
    </submittedName>
</protein>
<dbReference type="Proteomes" id="UP000198384">
    <property type="component" value="Unassembled WGS sequence"/>
</dbReference>
<evidence type="ECO:0000259" key="1">
    <source>
        <dbReference type="Pfam" id="PF01642"/>
    </source>
</evidence>
<dbReference type="EMBL" id="FZNT01000003">
    <property type="protein sequence ID" value="SNR46512.1"/>
    <property type="molecule type" value="Genomic_DNA"/>
</dbReference>
<dbReference type="GO" id="GO:0019678">
    <property type="term" value="P:propionate metabolic process, methylmalonyl pathway"/>
    <property type="evidence" value="ECO:0007669"/>
    <property type="project" value="TreeGrafter"/>
</dbReference>
<evidence type="ECO:0000313" key="3">
    <source>
        <dbReference type="Proteomes" id="UP000198384"/>
    </source>
</evidence>
<dbReference type="Gene3D" id="3.20.20.240">
    <property type="entry name" value="Methylmalonyl-CoA mutase"/>
    <property type="match status" value="2"/>
</dbReference>
<sequence length="333" mass="38057">MKRKDFSDLKIETQNEKDVYFEHEEFIAGTAPFLRGIYPTMYLEKPLETKILVEFSSPQKCNTFIKEHITKGYKYFTFHINSNNTNPIDEKETGGILISNTEDVKTLFNEIKLQNLEITIYTENNTLNVIKLLNLGLRELQTSLENLNFNIQLNTSANIIDVFEYFIQHNIKSIEISNTRSIENKTPEADLADLLFTSYVCIQHHVSKGNTIDSIANKISFNLKLGNKHFIEIAKARSARMLWAKIIHLFNPKKQASYALKLHATIENATTILPAIFGGYQSATSFETEQLVALEETGITKTVDPWAGSNYMEQKTAEITSKAWLLFEGLKNK</sequence>
<dbReference type="RefSeq" id="WP_089380933.1">
    <property type="nucleotide sequence ID" value="NZ_FZNT01000003.1"/>
</dbReference>
<dbReference type="GO" id="GO:0005737">
    <property type="term" value="C:cytoplasm"/>
    <property type="evidence" value="ECO:0007669"/>
    <property type="project" value="TreeGrafter"/>
</dbReference>
<accession>A0A238WIW7</accession>
<dbReference type="OrthoDB" id="1439512at2"/>
<feature type="domain" description="Methylmalonyl-CoA mutase alpha/beta chain catalytic" evidence="1">
    <location>
        <begin position="289"/>
        <end position="330"/>
    </location>
</feature>
<name>A0A238WIW7_9FLAO</name>
<organism evidence="2 3">
    <name type="scientific">Lutibacter agarilyticus</name>
    <dbReference type="NCBI Taxonomy" id="1109740"/>
    <lineage>
        <taxon>Bacteria</taxon>
        <taxon>Pseudomonadati</taxon>
        <taxon>Bacteroidota</taxon>
        <taxon>Flavobacteriia</taxon>
        <taxon>Flavobacteriales</taxon>
        <taxon>Flavobacteriaceae</taxon>
        <taxon>Lutibacter</taxon>
    </lineage>
</organism>
<feature type="domain" description="Methylmalonyl-CoA mutase alpha/beta chain catalytic" evidence="1">
    <location>
        <begin position="157"/>
        <end position="265"/>
    </location>
</feature>
<dbReference type="Pfam" id="PF01642">
    <property type="entry name" value="MM_CoA_mutase"/>
    <property type="match status" value="3"/>
</dbReference>
<dbReference type="GO" id="GO:0031419">
    <property type="term" value="F:cobalamin binding"/>
    <property type="evidence" value="ECO:0007669"/>
    <property type="project" value="InterPro"/>
</dbReference>
<proteinExistence type="predicted"/>
<dbReference type="InterPro" id="IPR016176">
    <property type="entry name" value="Cbl-dep_enz_cat"/>
</dbReference>
<dbReference type="InterPro" id="IPR006099">
    <property type="entry name" value="MeMalonylCoA_mutase_a/b_cat"/>
</dbReference>
<dbReference type="SUPFAM" id="SSF51703">
    <property type="entry name" value="Cobalamin (vitamin B12)-dependent enzymes"/>
    <property type="match status" value="1"/>
</dbReference>